<dbReference type="EMBL" id="UGRU01000001">
    <property type="protein sequence ID" value="SUA47092.1"/>
    <property type="molecule type" value="Genomic_DNA"/>
</dbReference>
<sequence length="33" mass="3724">MVAKIRTRREVAESEVTRIGARLEQIAELAAKK</sequence>
<organism evidence="1 2">
    <name type="scientific">Nocardia africana</name>
    <dbReference type="NCBI Taxonomy" id="134964"/>
    <lineage>
        <taxon>Bacteria</taxon>
        <taxon>Bacillati</taxon>
        <taxon>Actinomycetota</taxon>
        <taxon>Actinomycetes</taxon>
        <taxon>Mycobacteriales</taxon>
        <taxon>Nocardiaceae</taxon>
        <taxon>Nocardia</taxon>
    </lineage>
</organism>
<name>A0A378X1R1_9NOCA</name>
<dbReference type="AlphaFoldDB" id="A0A378X1R1"/>
<proteinExistence type="predicted"/>
<dbReference type="Proteomes" id="UP000255082">
    <property type="component" value="Unassembled WGS sequence"/>
</dbReference>
<evidence type="ECO:0000313" key="1">
    <source>
        <dbReference type="EMBL" id="SUA47092.1"/>
    </source>
</evidence>
<evidence type="ECO:0000313" key="2">
    <source>
        <dbReference type="Proteomes" id="UP000255082"/>
    </source>
</evidence>
<protein>
    <submittedName>
        <fullName evidence="1">Uncharacterized protein</fullName>
    </submittedName>
</protein>
<gene>
    <name evidence="1" type="ORF">NCTC13184_05626</name>
</gene>
<accession>A0A378X1R1</accession>
<reference evidence="1 2" key="1">
    <citation type="submission" date="2018-06" db="EMBL/GenBank/DDBJ databases">
        <authorList>
            <consortium name="Pathogen Informatics"/>
            <person name="Doyle S."/>
        </authorList>
    </citation>
    <scope>NUCLEOTIDE SEQUENCE [LARGE SCALE GENOMIC DNA]</scope>
    <source>
        <strain evidence="1 2">NCTC13184</strain>
    </source>
</reference>